<sequence length="181" mass="20280">MSLARFVAMIEKFNEAHKQAIRDMGFAEFIELQVTELLGVLCKWLLHDFDPYLVTMYIAPKKKIEITPMNVHLILALSLAATYNVTKLGSKLSRSHLQKSPGVFIEMVLLFSTMPGRPFLVQRLSESTFASPAAFILGQKAVLTFCIANQLSIYAIMYTHGCARHQNRATKTLIGISNKST</sequence>
<protein>
    <submittedName>
        <fullName evidence="1">Uncharacterized protein</fullName>
    </submittedName>
</protein>
<organism evidence="1 2">
    <name type="scientific">Carnegiea gigantea</name>
    <dbReference type="NCBI Taxonomy" id="171969"/>
    <lineage>
        <taxon>Eukaryota</taxon>
        <taxon>Viridiplantae</taxon>
        <taxon>Streptophyta</taxon>
        <taxon>Embryophyta</taxon>
        <taxon>Tracheophyta</taxon>
        <taxon>Spermatophyta</taxon>
        <taxon>Magnoliopsida</taxon>
        <taxon>eudicotyledons</taxon>
        <taxon>Gunneridae</taxon>
        <taxon>Pentapetalae</taxon>
        <taxon>Caryophyllales</taxon>
        <taxon>Cactineae</taxon>
        <taxon>Cactaceae</taxon>
        <taxon>Cactoideae</taxon>
        <taxon>Echinocereeae</taxon>
        <taxon>Carnegiea</taxon>
    </lineage>
</organism>
<gene>
    <name evidence="1" type="ORF">Cgig2_018976</name>
</gene>
<evidence type="ECO:0000313" key="2">
    <source>
        <dbReference type="Proteomes" id="UP001153076"/>
    </source>
</evidence>
<proteinExistence type="predicted"/>
<dbReference type="OrthoDB" id="5562739at2759"/>
<dbReference type="AlphaFoldDB" id="A0A9Q1QAL0"/>
<comment type="caution">
    <text evidence="1">The sequence shown here is derived from an EMBL/GenBank/DDBJ whole genome shotgun (WGS) entry which is preliminary data.</text>
</comment>
<dbReference type="Proteomes" id="UP001153076">
    <property type="component" value="Unassembled WGS sequence"/>
</dbReference>
<name>A0A9Q1QAL0_9CARY</name>
<dbReference type="EMBL" id="JAKOGI010000430">
    <property type="protein sequence ID" value="KAJ8435148.1"/>
    <property type="molecule type" value="Genomic_DNA"/>
</dbReference>
<evidence type="ECO:0000313" key="1">
    <source>
        <dbReference type="EMBL" id="KAJ8435148.1"/>
    </source>
</evidence>
<accession>A0A9Q1QAL0</accession>
<keyword evidence="2" id="KW-1185">Reference proteome</keyword>
<reference evidence="1" key="1">
    <citation type="submission" date="2022-04" db="EMBL/GenBank/DDBJ databases">
        <title>Carnegiea gigantea Genome sequencing and assembly v2.</title>
        <authorList>
            <person name="Copetti D."/>
            <person name="Sanderson M.J."/>
            <person name="Burquez A."/>
            <person name="Wojciechowski M.F."/>
        </authorList>
    </citation>
    <scope>NUCLEOTIDE SEQUENCE</scope>
    <source>
        <strain evidence="1">SGP5-SGP5p</strain>
        <tissue evidence="1">Aerial part</tissue>
    </source>
</reference>